<keyword evidence="2" id="KW-0732">Signal</keyword>
<dbReference type="STRING" id="767452.AVL62_12545"/>
<evidence type="ECO:0008006" key="5">
    <source>
        <dbReference type="Google" id="ProtNLM"/>
    </source>
</evidence>
<dbReference type="RefSeq" id="WP_058892620.1">
    <property type="nucleotide sequence ID" value="NZ_LQBL01000033.1"/>
</dbReference>
<dbReference type="InterPro" id="IPR023365">
    <property type="entry name" value="Sortase_dom-sf"/>
</dbReference>
<evidence type="ECO:0000256" key="1">
    <source>
        <dbReference type="ARBA" id="ARBA00022801"/>
    </source>
</evidence>
<dbReference type="Proteomes" id="UP000054837">
    <property type="component" value="Unassembled WGS sequence"/>
</dbReference>
<feature type="chain" id="PRO_5039691887" description="Sortase" evidence="2">
    <location>
        <begin position="21"/>
        <end position="193"/>
    </location>
</feature>
<dbReference type="InterPro" id="IPR005754">
    <property type="entry name" value="Sortase"/>
</dbReference>
<dbReference type="EMBL" id="LQBL01000033">
    <property type="protein sequence ID" value="KUG51075.1"/>
    <property type="molecule type" value="Genomic_DNA"/>
</dbReference>
<keyword evidence="4" id="KW-1185">Reference proteome</keyword>
<organism evidence="3 4">
    <name type="scientific">Serinicoccus chungangensis</name>
    <dbReference type="NCBI Taxonomy" id="767452"/>
    <lineage>
        <taxon>Bacteria</taxon>
        <taxon>Bacillati</taxon>
        <taxon>Actinomycetota</taxon>
        <taxon>Actinomycetes</taxon>
        <taxon>Micrococcales</taxon>
        <taxon>Ornithinimicrobiaceae</taxon>
        <taxon>Serinicoccus</taxon>
    </lineage>
</organism>
<evidence type="ECO:0000313" key="4">
    <source>
        <dbReference type="Proteomes" id="UP000054837"/>
    </source>
</evidence>
<proteinExistence type="predicted"/>
<dbReference type="Pfam" id="PF04203">
    <property type="entry name" value="Sortase"/>
    <property type="match status" value="1"/>
</dbReference>
<evidence type="ECO:0000313" key="3">
    <source>
        <dbReference type="EMBL" id="KUG51075.1"/>
    </source>
</evidence>
<dbReference type="Gene3D" id="2.40.260.10">
    <property type="entry name" value="Sortase"/>
    <property type="match status" value="1"/>
</dbReference>
<feature type="signal peptide" evidence="2">
    <location>
        <begin position="1"/>
        <end position="20"/>
    </location>
</feature>
<dbReference type="AlphaFoldDB" id="A0A0W8I0Z4"/>
<accession>A0A0W8I0Z4</accession>
<sequence length="193" mass="19736">MNARLLLPTGLLVGALGVSALAVQAVGAIQGTDGRPVHAEGDAAPAWVTVPAAGLEEEPIAPEGLTPQGTINPDQGEAIWYAGSGRVVPGQVGTAVVAAHVTYYDEPDVFYDLAEVSDGDVVTVGYGHGGTRDFVVTSTQQISKEGLQRSDAVWGDQDEVARIALITCDPSLGARSDGGQKANFVAIAEAVDG</sequence>
<keyword evidence="1" id="KW-0378">Hydrolase</keyword>
<comment type="caution">
    <text evidence="3">The sequence shown here is derived from an EMBL/GenBank/DDBJ whole genome shotgun (WGS) entry which is preliminary data.</text>
</comment>
<dbReference type="SUPFAM" id="SSF63817">
    <property type="entry name" value="Sortase"/>
    <property type="match status" value="1"/>
</dbReference>
<dbReference type="InterPro" id="IPR042001">
    <property type="entry name" value="Sortase_F"/>
</dbReference>
<gene>
    <name evidence="3" type="ORF">AVL62_12545</name>
</gene>
<reference evidence="3 4" key="1">
    <citation type="submission" date="2015-12" db="EMBL/GenBank/DDBJ databases">
        <title>Serinicoccus chungangenesis strain CD08_5 genome sequencing and assembly.</title>
        <authorList>
            <person name="Chander A.M."/>
            <person name="Kaur G."/>
            <person name="Nair G.R."/>
            <person name="Dhawan D.K."/>
            <person name="Kochhar R.K."/>
            <person name="Mayilraj S."/>
            <person name="Bhadada S.K."/>
        </authorList>
    </citation>
    <scope>NUCLEOTIDE SEQUENCE [LARGE SCALE GENOMIC DNA]</scope>
    <source>
        <strain evidence="3 4">CD08_5</strain>
    </source>
</reference>
<dbReference type="OrthoDB" id="4863954at2"/>
<dbReference type="CDD" id="cd05829">
    <property type="entry name" value="Sortase_F"/>
    <property type="match status" value="1"/>
</dbReference>
<dbReference type="GO" id="GO:0016787">
    <property type="term" value="F:hydrolase activity"/>
    <property type="evidence" value="ECO:0007669"/>
    <property type="project" value="UniProtKB-KW"/>
</dbReference>
<name>A0A0W8I0Z4_9MICO</name>
<protein>
    <recommendedName>
        <fullName evidence="5">Sortase</fullName>
    </recommendedName>
</protein>
<evidence type="ECO:0000256" key="2">
    <source>
        <dbReference type="SAM" id="SignalP"/>
    </source>
</evidence>